<dbReference type="PROSITE" id="PS51349">
    <property type="entry name" value="FMN_HYDROXY_ACID_DH_2"/>
    <property type="match status" value="1"/>
</dbReference>
<dbReference type="Pfam" id="PF01070">
    <property type="entry name" value="FMN_dh"/>
    <property type="match status" value="1"/>
</dbReference>
<dbReference type="PANTHER" id="PTHR10578:SF107">
    <property type="entry name" value="2-HYDROXYACID OXIDASE 1"/>
    <property type="match status" value="1"/>
</dbReference>
<keyword evidence="4" id="KW-0560">Oxidoreductase</keyword>
<dbReference type="PANTHER" id="PTHR10578">
    <property type="entry name" value="S -2-HYDROXY-ACID OXIDASE-RELATED"/>
    <property type="match status" value="1"/>
</dbReference>
<comment type="caution">
    <text evidence="6">The sequence shown here is derived from an EMBL/GenBank/DDBJ whole genome shotgun (WGS) entry which is preliminary data.</text>
</comment>
<dbReference type="EMBL" id="CAJOBA010014961">
    <property type="protein sequence ID" value="CAF3885781.1"/>
    <property type="molecule type" value="Genomic_DNA"/>
</dbReference>
<dbReference type="InterPro" id="IPR013785">
    <property type="entry name" value="Aldolase_TIM"/>
</dbReference>
<keyword evidence="3" id="KW-0288">FMN</keyword>
<gene>
    <name evidence="6" type="ORF">OVA965_LOCUS19939</name>
    <name evidence="7" type="ORF">TMI583_LOCUS20166</name>
</gene>
<accession>A0A8S2E845</accession>
<organism evidence="6 8">
    <name type="scientific">Didymodactylos carnosus</name>
    <dbReference type="NCBI Taxonomy" id="1234261"/>
    <lineage>
        <taxon>Eukaryota</taxon>
        <taxon>Metazoa</taxon>
        <taxon>Spiralia</taxon>
        <taxon>Gnathifera</taxon>
        <taxon>Rotifera</taxon>
        <taxon>Eurotatoria</taxon>
        <taxon>Bdelloidea</taxon>
        <taxon>Philodinida</taxon>
        <taxon>Philodinidae</taxon>
        <taxon>Didymodactylos</taxon>
    </lineage>
</organism>
<dbReference type="SUPFAM" id="SSF51395">
    <property type="entry name" value="FMN-linked oxidoreductases"/>
    <property type="match status" value="1"/>
</dbReference>
<feature type="non-terminal residue" evidence="6">
    <location>
        <position position="1"/>
    </location>
</feature>
<keyword evidence="2" id="KW-0285">Flavoprotein</keyword>
<dbReference type="AlphaFoldDB" id="A0A8S2E845"/>
<dbReference type="Gene3D" id="3.20.20.70">
    <property type="entry name" value="Aldolase class I"/>
    <property type="match status" value="1"/>
</dbReference>
<evidence type="ECO:0000256" key="2">
    <source>
        <dbReference type="ARBA" id="ARBA00022630"/>
    </source>
</evidence>
<feature type="domain" description="FMN hydroxy acid dehydrogenase" evidence="5">
    <location>
        <begin position="1"/>
        <end position="110"/>
    </location>
</feature>
<name>A0A8S2E845_9BILA</name>
<dbReference type="InterPro" id="IPR037396">
    <property type="entry name" value="FMN_HAD"/>
</dbReference>
<evidence type="ECO:0000256" key="4">
    <source>
        <dbReference type="ARBA" id="ARBA00023002"/>
    </source>
</evidence>
<comment type="cofactor">
    <cofactor evidence="1">
        <name>FMN</name>
        <dbReference type="ChEBI" id="CHEBI:58210"/>
    </cofactor>
</comment>
<sequence>NHECDIHNSFILPPGIRAENLVENDEDSDNQGLKSRFAMTADLSLSWKDLDWIRSHTLLPLIIKGILHPDDALEALKYNVQGVVISDHGGRQMDTSLNTAEALRDIQAVL</sequence>
<evidence type="ECO:0000313" key="8">
    <source>
        <dbReference type="Proteomes" id="UP000677228"/>
    </source>
</evidence>
<evidence type="ECO:0000313" key="6">
    <source>
        <dbReference type="EMBL" id="CAF1115538.1"/>
    </source>
</evidence>
<protein>
    <recommendedName>
        <fullName evidence="5">FMN hydroxy acid dehydrogenase domain-containing protein</fullName>
    </recommendedName>
</protein>
<reference evidence="6" key="1">
    <citation type="submission" date="2021-02" db="EMBL/GenBank/DDBJ databases">
        <authorList>
            <person name="Nowell W R."/>
        </authorList>
    </citation>
    <scope>NUCLEOTIDE SEQUENCE</scope>
</reference>
<dbReference type="Proteomes" id="UP000682733">
    <property type="component" value="Unassembled WGS sequence"/>
</dbReference>
<dbReference type="Proteomes" id="UP000677228">
    <property type="component" value="Unassembled WGS sequence"/>
</dbReference>
<evidence type="ECO:0000259" key="5">
    <source>
        <dbReference type="PROSITE" id="PS51349"/>
    </source>
</evidence>
<evidence type="ECO:0000256" key="1">
    <source>
        <dbReference type="ARBA" id="ARBA00001917"/>
    </source>
</evidence>
<dbReference type="InterPro" id="IPR000262">
    <property type="entry name" value="FMN-dep_DH"/>
</dbReference>
<evidence type="ECO:0000256" key="3">
    <source>
        <dbReference type="ARBA" id="ARBA00022643"/>
    </source>
</evidence>
<proteinExistence type="predicted"/>
<evidence type="ECO:0000313" key="7">
    <source>
        <dbReference type="EMBL" id="CAF3885781.1"/>
    </source>
</evidence>
<dbReference type="GO" id="GO:0016491">
    <property type="term" value="F:oxidoreductase activity"/>
    <property type="evidence" value="ECO:0007669"/>
    <property type="project" value="UniProtKB-KW"/>
</dbReference>
<dbReference type="EMBL" id="CAJNOK010010427">
    <property type="protein sequence ID" value="CAF1115538.1"/>
    <property type="molecule type" value="Genomic_DNA"/>
</dbReference>